<organism evidence="5">
    <name type="scientific">Triatoma dimidiata</name>
    <name type="common">Kissing bug</name>
    <name type="synonym">Meccus dimidiatus</name>
    <dbReference type="NCBI Taxonomy" id="72491"/>
    <lineage>
        <taxon>Eukaryota</taxon>
        <taxon>Metazoa</taxon>
        <taxon>Ecdysozoa</taxon>
        <taxon>Arthropoda</taxon>
        <taxon>Hexapoda</taxon>
        <taxon>Insecta</taxon>
        <taxon>Pterygota</taxon>
        <taxon>Neoptera</taxon>
        <taxon>Paraneoptera</taxon>
        <taxon>Hemiptera</taxon>
        <taxon>Heteroptera</taxon>
        <taxon>Panheteroptera</taxon>
        <taxon>Cimicomorpha</taxon>
        <taxon>Reduviidae</taxon>
        <taxon>Triatominae</taxon>
        <taxon>Triatoma</taxon>
    </lineage>
</organism>
<dbReference type="FunFam" id="2.60.120.200:FF:000124">
    <property type="entry name" value="Galectin-4"/>
    <property type="match status" value="1"/>
</dbReference>
<feature type="non-terminal residue" evidence="5">
    <location>
        <position position="358"/>
    </location>
</feature>
<dbReference type="SMART" id="SM00276">
    <property type="entry name" value="GLECT"/>
    <property type="match status" value="2"/>
</dbReference>
<evidence type="ECO:0000256" key="3">
    <source>
        <dbReference type="RuleBase" id="RU102079"/>
    </source>
</evidence>
<dbReference type="SMART" id="SM00908">
    <property type="entry name" value="Gal-bind_lectin"/>
    <property type="match status" value="2"/>
</dbReference>
<feature type="domain" description="Galectin" evidence="4">
    <location>
        <begin position="202"/>
        <end position="338"/>
    </location>
</feature>
<feature type="domain" description="Galectin" evidence="4">
    <location>
        <begin position="39"/>
        <end position="177"/>
    </location>
</feature>
<sequence length="358" mass="41523">MLPIKEAGNTEVDQADEAIEYDFLTDSEAYHISDSNVPYHHNLKNRLMFKSNILVNGFIPPVAQRFAIDLCSHLYDKFKNKKAKEIVLHFNPRFGQNCVVRNSHINGEWGHEEVHATKKNPFRRGQIFIMEIYVMKSEYLVSVNGVHFCSFVHRVHPSNVDSISISGDIQLLKVELSTRDMYPSTERTILLVDDTHKMKFPFYHELKYPIMEMWDLTITGTVLEYADRFAVNLCGACDKCTSSHKNIIFHLNPRLTQNYVARNSYLHEQWGLEESHAIQRSPFMRGQTFILEIFVTTSKYMVSVNGKHFCSFQHRLPPSAVDSFEIHGDVAVKRIDICRQDTYPTNKESLYPNLNQLE</sequence>
<dbReference type="Pfam" id="PF00337">
    <property type="entry name" value="Gal-bind_lectin"/>
    <property type="match status" value="2"/>
</dbReference>
<dbReference type="PROSITE" id="PS51304">
    <property type="entry name" value="GALECTIN"/>
    <property type="match status" value="2"/>
</dbReference>
<dbReference type="PANTHER" id="PTHR11346">
    <property type="entry name" value="GALECTIN"/>
    <property type="match status" value="1"/>
</dbReference>
<reference evidence="5" key="1">
    <citation type="journal article" date="2018" name="J. Proteomics">
        <title>Exploring the molecular complexity of Triatoma dimidiata sialome.</title>
        <authorList>
            <person name="Santiago P.B."/>
            <person name="de Araujo C.N."/>
            <person name="Charneau S."/>
            <person name="Bastos I.M.D."/>
            <person name="Assumpcao T.C.F."/>
            <person name="Queiroz R.M.L."/>
            <person name="Praca Y.R."/>
            <person name="Cordeiro T.M."/>
            <person name="Garcia C.H.S."/>
            <person name="da Silva I.G."/>
            <person name="Raiol T."/>
            <person name="Motta F.N."/>
            <person name="de Araujo Oliveira J.V."/>
            <person name="de Sousa M.V."/>
            <person name="Ribeiro J.M.C."/>
            <person name="de Santana J.M."/>
        </authorList>
    </citation>
    <scope>NUCLEOTIDE SEQUENCE</scope>
    <source>
        <strain evidence="5">Santander</strain>
        <tissue evidence="5">Salivary glands</tissue>
    </source>
</reference>
<dbReference type="AlphaFoldDB" id="A0A0V0GAV7"/>
<evidence type="ECO:0000256" key="1">
    <source>
        <dbReference type="ARBA" id="ARBA00022734"/>
    </source>
</evidence>
<evidence type="ECO:0000313" key="5">
    <source>
        <dbReference type="EMBL" id="JAP04538.1"/>
    </source>
</evidence>
<dbReference type="InterPro" id="IPR044156">
    <property type="entry name" value="Galectin-like"/>
</dbReference>
<keyword evidence="2" id="KW-0677">Repeat</keyword>
<dbReference type="InterPro" id="IPR001079">
    <property type="entry name" value="Galectin_CRD"/>
</dbReference>
<dbReference type="PANTHER" id="PTHR11346:SF176">
    <property type="entry name" value="32 KDA BETA-GALACTOSIDE-BINDING LECTIN LEC-3"/>
    <property type="match status" value="1"/>
</dbReference>
<name>A0A0V0GAV7_TRIDM</name>
<keyword evidence="1 3" id="KW-0430">Lectin</keyword>
<evidence type="ECO:0000259" key="4">
    <source>
        <dbReference type="PROSITE" id="PS51304"/>
    </source>
</evidence>
<dbReference type="InterPro" id="IPR013320">
    <property type="entry name" value="ConA-like_dom_sf"/>
</dbReference>
<dbReference type="GO" id="GO:0030246">
    <property type="term" value="F:carbohydrate binding"/>
    <property type="evidence" value="ECO:0007669"/>
    <property type="project" value="UniProtKB-UniRule"/>
</dbReference>
<protein>
    <recommendedName>
        <fullName evidence="3">Galectin</fullName>
    </recommendedName>
</protein>
<proteinExistence type="predicted"/>
<dbReference type="EMBL" id="GECL01001586">
    <property type="protein sequence ID" value="JAP04538.1"/>
    <property type="molecule type" value="Transcribed_RNA"/>
</dbReference>
<dbReference type="Gene3D" id="2.60.120.200">
    <property type="match status" value="2"/>
</dbReference>
<dbReference type="CDD" id="cd00070">
    <property type="entry name" value="GLECT"/>
    <property type="match status" value="2"/>
</dbReference>
<dbReference type="GO" id="GO:0016936">
    <property type="term" value="F:galactoside binding"/>
    <property type="evidence" value="ECO:0007669"/>
    <property type="project" value="TreeGrafter"/>
</dbReference>
<evidence type="ECO:0000256" key="2">
    <source>
        <dbReference type="ARBA" id="ARBA00022737"/>
    </source>
</evidence>
<dbReference type="SUPFAM" id="SSF49899">
    <property type="entry name" value="Concanavalin A-like lectins/glucanases"/>
    <property type="match status" value="2"/>
</dbReference>
<accession>A0A0V0GAV7</accession>